<dbReference type="Gene3D" id="2.40.350.10">
    <property type="entry name" value="SO1590-like"/>
    <property type="match status" value="1"/>
</dbReference>
<dbReference type="Pfam" id="PF11528">
    <property type="entry name" value="DUF3224"/>
    <property type="match status" value="1"/>
</dbReference>
<dbReference type="EMBL" id="PIPT01000010">
    <property type="protein sequence ID" value="RUO46186.1"/>
    <property type="molecule type" value="Genomic_DNA"/>
</dbReference>
<evidence type="ECO:0000313" key="2">
    <source>
        <dbReference type="Proteomes" id="UP000286678"/>
    </source>
</evidence>
<dbReference type="InterPro" id="IPR023159">
    <property type="entry name" value="SO1590-like_sf"/>
</dbReference>
<comment type="caution">
    <text evidence="1">The sequence shown here is derived from an EMBL/GenBank/DDBJ whole genome shotgun (WGS) entry which is preliminary data.</text>
</comment>
<gene>
    <name evidence="1" type="ORF">CWE21_12445</name>
</gene>
<evidence type="ECO:0000313" key="1">
    <source>
        <dbReference type="EMBL" id="RUO46186.1"/>
    </source>
</evidence>
<evidence type="ECO:0008006" key="3">
    <source>
        <dbReference type="Google" id="ProtNLM"/>
    </source>
</evidence>
<dbReference type="RefSeq" id="WP_126834762.1">
    <property type="nucleotide sequence ID" value="NZ_PIPT01000010.1"/>
</dbReference>
<proteinExistence type="predicted"/>
<dbReference type="OrthoDB" id="69764at2"/>
<reference evidence="2" key="1">
    <citation type="journal article" date="2018" name="Front. Microbiol.">
        <title>Genome-Based Analysis Reveals the Taxonomy and Diversity of the Family Idiomarinaceae.</title>
        <authorList>
            <person name="Liu Y."/>
            <person name="Lai Q."/>
            <person name="Shao Z."/>
        </authorList>
    </citation>
    <scope>NUCLEOTIDE SEQUENCE [LARGE SCALE GENOMIC DNA]</scope>
    <source>
        <strain evidence="2">SW15</strain>
    </source>
</reference>
<dbReference type="AlphaFoldDB" id="A0A432XC14"/>
<dbReference type="InterPro" id="IPR021607">
    <property type="entry name" value="DUF3224"/>
</dbReference>
<sequence length="129" mass="13714">MELSGTFQITDWQENVDKELSDGAKLSTAVVQQSYTGDLTGSSEVRYQLCYDAHGDAIFVGFETLTLNADHAPAILVLQHSGAFKNGIASSQFTVVASSADASLLGRSGSFKSTEGGKAEYQLCMPRIG</sequence>
<organism evidence="1 2">
    <name type="scientific">Pseudidiomarina aquimaris</name>
    <dbReference type="NCBI Taxonomy" id="641841"/>
    <lineage>
        <taxon>Bacteria</taxon>
        <taxon>Pseudomonadati</taxon>
        <taxon>Pseudomonadota</taxon>
        <taxon>Gammaproteobacteria</taxon>
        <taxon>Alteromonadales</taxon>
        <taxon>Idiomarinaceae</taxon>
        <taxon>Pseudidiomarina</taxon>
    </lineage>
</organism>
<dbReference type="Proteomes" id="UP000286678">
    <property type="component" value="Unassembled WGS sequence"/>
</dbReference>
<keyword evidence="2" id="KW-1185">Reference proteome</keyword>
<protein>
    <recommendedName>
        <fullName evidence="3">DUF3224 domain-containing protein</fullName>
    </recommendedName>
</protein>
<dbReference type="SUPFAM" id="SSF159238">
    <property type="entry name" value="SO1590-like"/>
    <property type="match status" value="1"/>
</dbReference>
<name>A0A432XC14_9GAMM</name>
<accession>A0A432XC14</accession>